<evidence type="ECO:0000259" key="1">
    <source>
        <dbReference type="Pfam" id="PF01593"/>
    </source>
</evidence>
<organism evidence="2 3">
    <name type="scientific">Stomoxys calcitrans</name>
    <name type="common">Stable fly</name>
    <name type="synonym">Conops calcitrans</name>
    <dbReference type="NCBI Taxonomy" id="35570"/>
    <lineage>
        <taxon>Eukaryota</taxon>
        <taxon>Metazoa</taxon>
        <taxon>Ecdysozoa</taxon>
        <taxon>Arthropoda</taxon>
        <taxon>Hexapoda</taxon>
        <taxon>Insecta</taxon>
        <taxon>Pterygota</taxon>
        <taxon>Neoptera</taxon>
        <taxon>Endopterygota</taxon>
        <taxon>Diptera</taxon>
        <taxon>Brachycera</taxon>
        <taxon>Muscomorpha</taxon>
        <taxon>Muscoidea</taxon>
        <taxon>Muscidae</taxon>
        <taxon>Stomoxys</taxon>
    </lineage>
</organism>
<dbReference type="PANTHER" id="PTHR10742">
    <property type="entry name" value="FLAVIN MONOAMINE OXIDASE"/>
    <property type="match status" value="1"/>
</dbReference>
<dbReference type="InterPro" id="IPR036188">
    <property type="entry name" value="FAD/NAD-bd_sf"/>
</dbReference>
<dbReference type="EnsemblMetazoa" id="SCAU008686-RA">
    <property type="protein sequence ID" value="SCAU008686-PA"/>
    <property type="gene ID" value="SCAU008686"/>
</dbReference>
<dbReference type="SUPFAM" id="SSF54373">
    <property type="entry name" value="FAD-linked reductases, C-terminal domain"/>
    <property type="match status" value="1"/>
</dbReference>
<dbReference type="SUPFAM" id="SSF51905">
    <property type="entry name" value="FAD/NAD(P)-binding domain"/>
    <property type="match status" value="1"/>
</dbReference>
<dbReference type="Gene3D" id="3.90.660.10">
    <property type="match status" value="1"/>
</dbReference>
<evidence type="ECO:0000313" key="3">
    <source>
        <dbReference type="Proteomes" id="UP000095300"/>
    </source>
</evidence>
<dbReference type="InterPro" id="IPR002937">
    <property type="entry name" value="Amino_oxidase"/>
</dbReference>
<protein>
    <recommendedName>
        <fullName evidence="1">Amine oxidase domain-containing protein</fullName>
    </recommendedName>
</protein>
<dbReference type="Gene3D" id="3.50.50.60">
    <property type="entry name" value="FAD/NAD(P)-binding domain"/>
    <property type="match status" value="1"/>
</dbReference>
<dbReference type="AlphaFoldDB" id="A0A1I8PJQ4"/>
<dbReference type="Pfam" id="PF01593">
    <property type="entry name" value="Amino_oxidase"/>
    <property type="match status" value="1"/>
</dbReference>
<sequence length="143" mass="16375">MPLDEVKSGCMYLLRRFLCQWQIPEPLNIKVSQWQSNPNFLGAYSFRSMLSEKLQTSALELSQPLLVMMPEHMRQECSAATSASALSLTELTSERDYKRCSKNVKPLVLFAGEATSRHHYSTVHGAVESGYREANRLNYYYSK</sequence>
<keyword evidence="3" id="KW-1185">Reference proteome</keyword>
<feature type="domain" description="Amine oxidase" evidence="1">
    <location>
        <begin position="4"/>
        <end position="137"/>
    </location>
</feature>
<accession>A0A1I8PJQ4</accession>
<dbReference type="STRING" id="35570.A0A1I8PJQ4"/>
<dbReference type="Proteomes" id="UP000095300">
    <property type="component" value="Unassembled WGS sequence"/>
</dbReference>
<gene>
    <name evidence="2" type="primary">106092280</name>
</gene>
<dbReference type="InterPro" id="IPR050281">
    <property type="entry name" value="Flavin_monoamine_oxidase"/>
</dbReference>
<name>A0A1I8PJQ4_STOCA</name>
<dbReference type="GO" id="GO:0046592">
    <property type="term" value="F:polyamine oxidase activity"/>
    <property type="evidence" value="ECO:0007669"/>
    <property type="project" value="TreeGrafter"/>
</dbReference>
<evidence type="ECO:0000313" key="2">
    <source>
        <dbReference type="EnsemblMetazoa" id="SCAU008686-PA"/>
    </source>
</evidence>
<reference evidence="2" key="1">
    <citation type="submission" date="2020-05" db="UniProtKB">
        <authorList>
            <consortium name="EnsemblMetazoa"/>
        </authorList>
    </citation>
    <scope>IDENTIFICATION</scope>
    <source>
        <strain evidence="2">USDA</strain>
    </source>
</reference>
<dbReference type="PANTHER" id="PTHR10742:SF398">
    <property type="entry name" value="AMINE OXIDASE DOMAIN-CONTAINING PROTEIN-RELATED"/>
    <property type="match status" value="1"/>
</dbReference>
<proteinExistence type="predicted"/>
<dbReference type="VEuPathDB" id="VectorBase:SCAU008686"/>